<protein>
    <recommendedName>
        <fullName evidence="4">Nucleolar protein 4</fullName>
    </recommendedName>
</protein>
<dbReference type="AlphaFoldDB" id="A0A6G0TJM6"/>
<name>A0A6G0TJM6_APHGL</name>
<dbReference type="EMBL" id="VYZN01000031">
    <property type="protein sequence ID" value="KAE9533829.1"/>
    <property type="molecule type" value="Genomic_DNA"/>
</dbReference>
<evidence type="ECO:0008006" key="4">
    <source>
        <dbReference type="Google" id="ProtNLM"/>
    </source>
</evidence>
<proteinExistence type="predicted"/>
<evidence type="ECO:0000313" key="3">
    <source>
        <dbReference type="Proteomes" id="UP000475862"/>
    </source>
</evidence>
<gene>
    <name evidence="2" type="ORF">AGLY_008908</name>
</gene>
<organism evidence="2 3">
    <name type="scientific">Aphis glycines</name>
    <name type="common">Soybean aphid</name>
    <dbReference type="NCBI Taxonomy" id="307491"/>
    <lineage>
        <taxon>Eukaryota</taxon>
        <taxon>Metazoa</taxon>
        <taxon>Ecdysozoa</taxon>
        <taxon>Arthropoda</taxon>
        <taxon>Hexapoda</taxon>
        <taxon>Insecta</taxon>
        <taxon>Pterygota</taxon>
        <taxon>Neoptera</taxon>
        <taxon>Paraneoptera</taxon>
        <taxon>Hemiptera</taxon>
        <taxon>Sternorrhyncha</taxon>
        <taxon>Aphidomorpha</taxon>
        <taxon>Aphidoidea</taxon>
        <taxon>Aphididae</taxon>
        <taxon>Aphidini</taxon>
        <taxon>Aphis</taxon>
        <taxon>Aphis</taxon>
    </lineage>
</organism>
<reference evidence="2 3" key="1">
    <citation type="submission" date="2019-08" db="EMBL/GenBank/DDBJ databases">
        <title>The genome of the soybean aphid Biotype 1, its phylome, world population structure and adaptation to the North American continent.</title>
        <authorList>
            <person name="Giordano R."/>
            <person name="Donthu R.K."/>
            <person name="Hernandez A.G."/>
            <person name="Wright C.L."/>
            <person name="Zimin A.V."/>
        </authorList>
    </citation>
    <scope>NUCLEOTIDE SEQUENCE [LARGE SCALE GENOMIC DNA]</scope>
    <source>
        <tissue evidence="2">Whole aphids</tissue>
    </source>
</reference>
<evidence type="ECO:0000256" key="1">
    <source>
        <dbReference type="SAM" id="MobiDB-lite"/>
    </source>
</evidence>
<dbReference type="Proteomes" id="UP000475862">
    <property type="component" value="Unassembled WGS sequence"/>
</dbReference>
<keyword evidence="3" id="KW-1185">Reference proteome</keyword>
<dbReference type="OrthoDB" id="10047222at2759"/>
<comment type="caution">
    <text evidence="2">The sequence shown here is derived from an EMBL/GenBank/DDBJ whole genome shotgun (WGS) entry which is preliminary data.</text>
</comment>
<feature type="region of interest" description="Disordered" evidence="1">
    <location>
        <begin position="570"/>
        <end position="598"/>
    </location>
</feature>
<accession>A0A6G0TJM6</accession>
<evidence type="ECO:0000313" key="2">
    <source>
        <dbReference type="EMBL" id="KAE9533829.1"/>
    </source>
</evidence>
<sequence>MADQQQEQYEQQHRRWYAEWIRKQYDGPGCRAKIVGRAKYEQIVRAVRGELRRAADNSKFRFWVRAKGFRMGRPTSSGAAAQVDDSAVLYVVDTRNGGTAVAASSGSRQQQQQHFVYKKVAVVDEFFDIIYRVHCSGGGVSARHSGQKRTHRMIMETYAFLPREAVTAFLMGCPQCSTNNSTSASTVDASVEQQTSHVVTNVEFFQCPNVEQWSSSKFACSTPVKQNEESSSVVKPDSVDGTNSIVATEVTMGADKENVTDNECQIAVVATTKGGNKRKRTVPLKRNVRQPCQVLEATIAATTRAGNSSSDSSTLKNSSNSSCTLMLSSSSSSLSSRAESGSGVSRSSGGWWSKWGVCSNGSRLSVSIGGSDFSGVNSNMQPLDLSSSPLLTVSPTQTTIRSSSSPSVVTDDFFYKRKRIRRRRVRPKRLNRSSLGRREDNCEEDDTSMSDCDGNYEVVRNSYRDSGDVGSCVNVEADGSIIDEQHTAMMGEKVNSGEIDEEEYEGPRPAKIQKRMFEEMGDRKYNNNDDDFYDKATSAVTSIVKTTVVTINCCDGDNDQKNVEDALSSSMVTETQEEFTEIDRTEGDESDENQVRLY</sequence>